<dbReference type="EMBL" id="LAZR01002068">
    <property type="protein sequence ID" value="KKN35033.1"/>
    <property type="molecule type" value="Genomic_DNA"/>
</dbReference>
<name>A0A0F9T0N2_9ZZZZ</name>
<dbReference type="AlphaFoldDB" id="A0A0F9T0N2"/>
<proteinExistence type="predicted"/>
<gene>
    <name evidence="2" type="ORF">LCGC14_0787820</name>
</gene>
<protein>
    <submittedName>
        <fullName evidence="2">Uncharacterized protein</fullName>
    </submittedName>
</protein>
<evidence type="ECO:0000313" key="2">
    <source>
        <dbReference type="EMBL" id="KKN35033.1"/>
    </source>
</evidence>
<feature type="region of interest" description="Disordered" evidence="1">
    <location>
        <begin position="50"/>
        <end position="84"/>
    </location>
</feature>
<organism evidence="2">
    <name type="scientific">marine sediment metagenome</name>
    <dbReference type="NCBI Taxonomy" id="412755"/>
    <lineage>
        <taxon>unclassified sequences</taxon>
        <taxon>metagenomes</taxon>
        <taxon>ecological metagenomes</taxon>
    </lineage>
</organism>
<sequence>MQIGDIVEIIKCNKIPELVGKTAKVIAMVDPEKAHYPVMVELEEPIEQEVPMGTLKTKGPYGFRENELTPADPSKGIPEAFKED</sequence>
<evidence type="ECO:0000256" key="1">
    <source>
        <dbReference type="SAM" id="MobiDB-lite"/>
    </source>
</evidence>
<reference evidence="2" key="1">
    <citation type="journal article" date="2015" name="Nature">
        <title>Complex archaea that bridge the gap between prokaryotes and eukaryotes.</title>
        <authorList>
            <person name="Spang A."/>
            <person name="Saw J.H."/>
            <person name="Jorgensen S.L."/>
            <person name="Zaremba-Niedzwiedzka K."/>
            <person name="Martijn J."/>
            <person name="Lind A.E."/>
            <person name="van Eijk R."/>
            <person name="Schleper C."/>
            <person name="Guy L."/>
            <person name="Ettema T.J."/>
        </authorList>
    </citation>
    <scope>NUCLEOTIDE SEQUENCE</scope>
</reference>
<accession>A0A0F9T0N2</accession>
<comment type="caution">
    <text evidence="2">The sequence shown here is derived from an EMBL/GenBank/DDBJ whole genome shotgun (WGS) entry which is preliminary data.</text>
</comment>